<gene>
    <name evidence="2" type="ORF">FEF65_07875</name>
</gene>
<dbReference type="GO" id="GO:0016197">
    <property type="term" value="P:endosomal transport"/>
    <property type="evidence" value="ECO:0007669"/>
    <property type="project" value="TreeGrafter"/>
</dbReference>
<dbReference type="GO" id="GO:0005737">
    <property type="term" value="C:cytoplasm"/>
    <property type="evidence" value="ECO:0007669"/>
    <property type="project" value="GOC"/>
</dbReference>
<dbReference type="GO" id="GO:0005886">
    <property type="term" value="C:plasma membrane"/>
    <property type="evidence" value="ECO:0007669"/>
    <property type="project" value="TreeGrafter"/>
</dbReference>
<dbReference type="Pfam" id="PF05050">
    <property type="entry name" value="Methyltransf_21"/>
    <property type="match status" value="1"/>
</dbReference>
<dbReference type="Proteomes" id="UP000306585">
    <property type="component" value="Unassembled WGS sequence"/>
</dbReference>
<dbReference type="GO" id="GO:0006888">
    <property type="term" value="P:endoplasmic reticulum to Golgi vesicle-mediated transport"/>
    <property type="evidence" value="ECO:0007669"/>
    <property type="project" value="TreeGrafter"/>
</dbReference>
<dbReference type="AlphaFoldDB" id="A0A5R9GQL6"/>
<evidence type="ECO:0000313" key="2">
    <source>
        <dbReference type="EMBL" id="TLS67335.1"/>
    </source>
</evidence>
<keyword evidence="3" id="KW-1185">Reference proteome</keyword>
<comment type="caution">
    <text evidence="2">The sequence shown here is derived from an EMBL/GenBank/DDBJ whole genome shotgun (WGS) entry which is preliminary data.</text>
</comment>
<dbReference type="SUPFAM" id="SSF53335">
    <property type="entry name" value="S-adenosyl-L-methionine-dependent methyltransferases"/>
    <property type="match status" value="1"/>
</dbReference>
<accession>A0A5R9GQL6</accession>
<dbReference type="EMBL" id="VBRY01000006">
    <property type="protein sequence ID" value="TLS67335.1"/>
    <property type="molecule type" value="Genomic_DNA"/>
</dbReference>
<dbReference type="InterPro" id="IPR029063">
    <property type="entry name" value="SAM-dependent_MTases_sf"/>
</dbReference>
<dbReference type="PANTHER" id="PTHR34009">
    <property type="entry name" value="PROTEIN STAR"/>
    <property type="match status" value="1"/>
</dbReference>
<sequence>MSLGSLLEKAYILRKTWLTRHSRRHHSQFGEDVVLNDWLDKSVKNGFYVDVGCYHPSKFSNTCFLHKRGWSGINIDMDAIKIKCFDLARPNDTNINAAVSNRRETVTVYNFSRYGLGSTIDPEVAKNTPMPVYSKNEIETRPLTEIIDASPFRDRQIDLLTIDAEGHDFEVIQSLDMVRYKPKILLTESHLTDLAGILQLPMHCYLEEQGYKLMNWVGFTLIYALPNSGLLKQR</sequence>
<proteinExistence type="predicted"/>
<dbReference type="RefSeq" id="WP_138239251.1">
    <property type="nucleotide sequence ID" value="NZ_VBRY01000006.1"/>
</dbReference>
<name>A0A5R9GQL6_9PROT</name>
<evidence type="ECO:0000259" key="1">
    <source>
        <dbReference type="Pfam" id="PF05050"/>
    </source>
</evidence>
<dbReference type="GO" id="GO:0008168">
    <property type="term" value="F:methyltransferase activity"/>
    <property type="evidence" value="ECO:0007669"/>
    <property type="project" value="UniProtKB-KW"/>
</dbReference>
<dbReference type="InterPro" id="IPR053202">
    <property type="entry name" value="EGF_Rcpt_Signaling_Reg"/>
</dbReference>
<organism evidence="2 3">
    <name type="scientific">Mariprofundus erugo</name>
    <dbReference type="NCBI Taxonomy" id="2528639"/>
    <lineage>
        <taxon>Bacteria</taxon>
        <taxon>Pseudomonadati</taxon>
        <taxon>Pseudomonadota</taxon>
        <taxon>Candidatius Mariprofundia</taxon>
        <taxon>Mariprofundales</taxon>
        <taxon>Mariprofundaceae</taxon>
        <taxon>Mariprofundus</taxon>
    </lineage>
</organism>
<keyword evidence="2" id="KW-0489">Methyltransferase</keyword>
<dbReference type="InterPro" id="IPR006342">
    <property type="entry name" value="FkbM_mtfrase"/>
</dbReference>
<dbReference type="OrthoDB" id="9810122at2"/>
<keyword evidence="2" id="KW-0808">Transferase</keyword>
<feature type="domain" description="Methyltransferase FkbM" evidence="1">
    <location>
        <begin position="50"/>
        <end position="213"/>
    </location>
</feature>
<dbReference type="PANTHER" id="PTHR34009:SF2">
    <property type="entry name" value="PROTEIN STAR"/>
    <property type="match status" value="1"/>
</dbReference>
<dbReference type="Gene3D" id="3.40.50.150">
    <property type="entry name" value="Vaccinia Virus protein VP39"/>
    <property type="match status" value="1"/>
</dbReference>
<reference evidence="2 3" key="1">
    <citation type="journal article" date="2019" name="Appl. Environ. Microbiol.">
        <title>Environmental Evidence and Genomic Insight of Iron-oxidizing Bacteria Preference Towards More Corrosion Resistant Stainless Steel at Higher Salinities.</title>
        <authorList>
            <person name="Garrison C.E."/>
            <person name="Price K.A."/>
            <person name="Field E.K."/>
        </authorList>
    </citation>
    <scope>NUCLEOTIDE SEQUENCE [LARGE SCALE GENOMIC DNA]</scope>
    <source>
        <strain evidence="2 3">P3</strain>
    </source>
</reference>
<protein>
    <submittedName>
        <fullName evidence="2">FkbM family methyltransferase</fullName>
    </submittedName>
</protein>
<dbReference type="GO" id="GO:0032259">
    <property type="term" value="P:methylation"/>
    <property type="evidence" value="ECO:0007669"/>
    <property type="project" value="UniProtKB-KW"/>
</dbReference>
<evidence type="ECO:0000313" key="3">
    <source>
        <dbReference type="Proteomes" id="UP000306585"/>
    </source>
</evidence>